<dbReference type="PROSITE" id="PS50088">
    <property type="entry name" value="ANK_REPEAT"/>
    <property type="match status" value="6"/>
</dbReference>
<dbReference type="Pfam" id="PF12796">
    <property type="entry name" value="Ank_2"/>
    <property type="match status" value="4"/>
</dbReference>
<feature type="repeat" description="ANK" evidence="3">
    <location>
        <begin position="1350"/>
        <end position="1382"/>
    </location>
</feature>
<keyword evidence="2 3" id="KW-0040">ANK repeat</keyword>
<feature type="repeat" description="ANK" evidence="3">
    <location>
        <begin position="1009"/>
        <end position="1041"/>
    </location>
</feature>
<feature type="repeat" description="ANK" evidence="3">
    <location>
        <begin position="1177"/>
        <end position="1198"/>
    </location>
</feature>
<dbReference type="InterPro" id="IPR002110">
    <property type="entry name" value="Ankyrin_rpt"/>
</dbReference>
<dbReference type="EMBL" id="VIBQ01000074">
    <property type="protein sequence ID" value="KAB8616651.1"/>
    <property type="molecule type" value="Genomic_DNA"/>
</dbReference>
<dbReference type="SUPFAM" id="SSF53474">
    <property type="entry name" value="alpha/beta-Hydrolases"/>
    <property type="match status" value="1"/>
</dbReference>
<evidence type="ECO:0000313" key="7">
    <source>
        <dbReference type="Proteomes" id="UP000327013"/>
    </source>
</evidence>
<feature type="domain" description="Nephrocystin 3-like N-terminal" evidence="5">
    <location>
        <begin position="440"/>
        <end position="599"/>
    </location>
</feature>
<evidence type="ECO:0000256" key="2">
    <source>
        <dbReference type="ARBA" id="ARBA00023043"/>
    </source>
</evidence>
<accession>A0A5N6L2P9</accession>
<feature type="repeat" description="ANK" evidence="3">
    <location>
        <begin position="1458"/>
        <end position="1492"/>
    </location>
</feature>
<dbReference type="InterPro" id="IPR029058">
    <property type="entry name" value="AB_hydrolase_fold"/>
</dbReference>
<evidence type="ECO:0000259" key="5">
    <source>
        <dbReference type="Pfam" id="PF24883"/>
    </source>
</evidence>
<dbReference type="PRINTS" id="PR01415">
    <property type="entry name" value="ANKYRIN"/>
</dbReference>
<dbReference type="Gene3D" id="1.25.40.20">
    <property type="entry name" value="Ankyrin repeat-containing domain"/>
    <property type="match status" value="3"/>
</dbReference>
<feature type="compositionally biased region" description="Polar residues" evidence="4">
    <location>
        <begin position="1699"/>
        <end position="1709"/>
    </location>
</feature>
<evidence type="ECO:0000256" key="1">
    <source>
        <dbReference type="ARBA" id="ARBA00022737"/>
    </source>
</evidence>
<reference evidence="6 7" key="1">
    <citation type="submission" date="2019-06" db="EMBL/GenBank/DDBJ databases">
        <title>A chromosomal-level reference genome of Carpinus fangiana (Coryloideae, Betulaceae).</title>
        <authorList>
            <person name="Yang X."/>
            <person name="Wang Z."/>
            <person name="Zhang L."/>
            <person name="Hao G."/>
            <person name="Liu J."/>
            <person name="Yang Y."/>
        </authorList>
    </citation>
    <scope>NUCLEOTIDE SEQUENCE [LARGE SCALE GENOMIC DNA]</scope>
    <source>
        <strain evidence="6">Cfa_2016G</strain>
        <tissue evidence="6">Leaf</tissue>
    </source>
</reference>
<evidence type="ECO:0000256" key="3">
    <source>
        <dbReference type="PROSITE-ProRule" id="PRU00023"/>
    </source>
</evidence>
<keyword evidence="1" id="KW-0677">Repeat</keyword>
<evidence type="ECO:0000313" key="6">
    <source>
        <dbReference type="EMBL" id="KAB8616651.1"/>
    </source>
</evidence>
<evidence type="ECO:0000256" key="4">
    <source>
        <dbReference type="SAM" id="MobiDB-lite"/>
    </source>
</evidence>
<protein>
    <recommendedName>
        <fullName evidence="5">Nephrocystin 3-like N-terminal domain-containing protein</fullName>
    </recommendedName>
</protein>
<feature type="region of interest" description="Disordered" evidence="4">
    <location>
        <begin position="1676"/>
        <end position="1727"/>
    </location>
</feature>
<dbReference type="InterPro" id="IPR036770">
    <property type="entry name" value="Ankyrin_rpt-contain_sf"/>
</dbReference>
<dbReference type="Gene3D" id="3.40.50.1820">
    <property type="entry name" value="alpha/beta hydrolase"/>
    <property type="match status" value="1"/>
</dbReference>
<name>A0A5N6L2P9_9ROSI</name>
<dbReference type="InterPro" id="IPR027417">
    <property type="entry name" value="P-loop_NTPase"/>
</dbReference>
<organism evidence="6 7">
    <name type="scientific">Carpinus fangiana</name>
    <dbReference type="NCBI Taxonomy" id="176857"/>
    <lineage>
        <taxon>Eukaryota</taxon>
        <taxon>Viridiplantae</taxon>
        <taxon>Streptophyta</taxon>
        <taxon>Embryophyta</taxon>
        <taxon>Tracheophyta</taxon>
        <taxon>Spermatophyta</taxon>
        <taxon>Magnoliopsida</taxon>
        <taxon>eudicotyledons</taxon>
        <taxon>Gunneridae</taxon>
        <taxon>Pentapetalae</taxon>
        <taxon>rosids</taxon>
        <taxon>fabids</taxon>
        <taxon>Fagales</taxon>
        <taxon>Betulaceae</taxon>
        <taxon>Carpinus</taxon>
    </lineage>
</organism>
<dbReference type="PANTHER" id="PTHR24198:SF165">
    <property type="entry name" value="ANKYRIN REPEAT-CONTAINING PROTEIN-RELATED"/>
    <property type="match status" value="1"/>
</dbReference>
<dbReference type="SUPFAM" id="SSF48403">
    <property type="entry name" value="Ankyrin repeat"/>
    <property type="match status" value="2"/>
</dbReference>
<dbReference type="PROSITE" id="PS50297">
    <property type="entry name" value="ANK_REP_REGION"/>
    <property type="match status" value="3"/>
</dbReference>
<dbReference type="Gene3D" id="3.40.50.300">
    <property type="entry name" value="P-loop containing nucleotide triphosphate hydrolases"/>
    <property type="match status" value="1"/>
</dbReference>
<dbReference type="PANTHER" id="PTHR24198">
    <property type="entry name" value="ANKYRIN REPEAT AND PROTEIN KINASE DOMAIN-CONTAINING PROTEIN"/>
    <property type="match status" value="1"/>
</dbReference>
<dbReference type="OrthoDB" id="341259at2759"/>
<dbReference type="InterPro" id="IPR056884">
    <property type="entry name" value="NPHP3-like_N"/>
</dbReference>
<sequence length="1727" mass="194385">MRVVVSVQNLAADVTEDRVKAYFEERLPGCEPRVFPLVEYPQHEFYGTIVKFSILKGSDEARALARLRDRRRDLFEIELPHVTINNDFNSVTILSQSSHDSQFDVFFIHGLNGHAYNTFASSSVSSDDFLWARDLLPKDMSQRSQHGRYLTFGYDASWMPGGGAWSKSLKENASNLLLAMEFSRAKGSTTPIFLVCHSMGGLVACQAILATMTRVEGMGGDFKKTFAPNGSSLFKGVAFFGTPFKGSVLANVIGPVQSILGKRDAAFARLRQKDKITKSMLRAFGEFRMKEPSPLPLLPFYEEKPLFSRLFVTPRDSARGYFDDVDCLPVRRDHRQMCKFDHAGDDELVQIIPRIRRLISNGVSNAPTHFHGADQLYPTNKKLPPIEAQLSGGLNCRGKEHEQSLIKLSDSAAIFQRFAARHRINPSRTGLEYARSPVQDTCNWISSKPQFKMWADAPNDTVLLIRGASGTGKTVLSRFIVEFLGSTYKHRSTTIITIIYCKNKDGVASPLTIMRHLLHSIGKQNPEIFIQTYEEHVLFAQDDGSFRFLWEFFILFRTKISNEIFYVIDGLDECIQDTQIASSNTASDDIVDFLKRLIHPTAHDSGQTSMILRILFTTQPMKEVFKATGVNRDILLDLKMEDLTPGVTHMIEQDVAQFVSANQLSKEIETLIVSNLKEKSDSNYQYAVAAFKTLTSSKAIETGSLDGFQKTLDELVPLDINKTYEKTLIRIQKDCLRNEEKLIMISAMLKLLVYTASPLSVDDLQHALILWIFGRETDKFYSRLPFGLASLIESQYGALMQIEEDRQLDTKRWPDFSCADSVAINARIASICLDRLCTIDTLMGHDAYRNFMQIQGWTERRQLPLFIHAAAYWDTYVTRAGAKQYSIWSKVANLFESEAYNAMRLAHCERWNDEELAADHVPYTVFLGYTGMISMIEDWSNVSFSQELKRMIRNTLRWRPKYHRLPIEVSAKSSPGQFTALHAASYVGDINLVQHLLSIGAPGHCRAEDGSTAFSIAVRRRHDHIIKLLLDTGNAFQEAERLLENDFSTIQYTALHGMTHLLRQLLRQGWKPDGAAHMDISPIIVACHFNQLDVVQLLVEYGALQKDCELGYCELHVAALSGYLPWVQALFKTNHGIDPAPLDRYGYTPMILAARHGHQRVVEFFMSILGADACGTDGSTPLHQAAEGGHLETVKLLFTSVTGNAANKYHELPLHLAANANHSEIVRFFLEQGVDVNAKRHHSSAGQTCLQIAIIRDYEELYEFLFAFDGVEVHTKDADGQTLLHYAALTGNHELLHQLLRRGLNPTATDAGNMTALHHAAMSKNVDAVHVILQALKDKGLLDINILAKSLVTPIMFAAASGSVEVFKVLEREGGRLEQKDREGYNAFLLASVSQSTTILEHLLEKDINFGVTDHVFNGNALHHASQNGCVEHLRLLLQKGSSWLERYGLSINSFTSDNRTPLIAACYSTQNRYEVVELLLKHGANPTERSFIGKSALDYLQSDSRFDNLLKEKWTSYRKLNVSCHRRKLRDCASVVLHDQAWKLTKQISRGDYISILGSIWVQDEQWAQYAKALPYRRLAHGSHVAADCFFRGSLNQKRTVAQGYCIDRHALRIIHKGYLFNWVTTPLSVSITPVWLVNRTLLRCPLKALAAHRSPRCPRLVLTITTASDLGPSHLAHQRCHPRQSRALPRPPLHHPNLTTALDTRSASPFPPHHSAKFCGQASKV</sequence>
<gene>
    <name evidence="6" type="ORF">FH972_025986</name>
</gene>
<dbReference type="Pfam" id="PF24883">
    <property type="entry name" value="NPHP3_N"/>
    <property type="match status" value="1"/>
</dbReference>
<comment type="caution">
    <text evidence="6">The sequence shown here is derived from an EMBL/GenBank/DDBJ whole genome shotgun (WGS) entry which is preliminary data.</text>
</comment>
<dbReference type="SMART" id="SM00248">
    <property type="entry name" value="ANK"/>
    <property type="match status" value="14"/>
</dbReference>
<feature type="repeat" description="ANK" evidence="3">
    <location>
        <begin position="1209"/>
        <end position="1241"/>
    </location>
</feature>
<dbReference type="SUPFAM" id="SSF52540">
    <property type="entry name" value="P-loop containing nucleoside triphosphate hydrolases"/>
    <property type="match status" value="1"/>
</dbReference>
<feature type="repeat" description="ANK" evidence="3">
    <location>
        <begin position="1279"/>
        <end position="1311"/>
    </location>
</feature>
<keyword evidence="7" id="KW-1185">Reference proteome</keyword>
<proteinExistence type="predicted"/>
<dbReference type="Proteomes" id="UP000327013">
    <property type="component" value="Unassembled WGS sequence"/>
</dbReference>